<evidence type="ECO:0000313" key="5">
    <source>
        <dbReference type="EMBL" id="OEL34993.1"/>
    </source>
</evidence>
<evidence type="ECO:0000256" key="1">
    <source>
        <dbReference type="ARBA" id="ARBA00004167"/>
    </source>
</evidence>
<organism evidence="5 6">
    <name type="scientific">Dichanthelium oligosanthes</name>
    <dbReference type="NCBI Taxonomy" id="888268"/>
    <lineage>
        <taxon>Eukaryota</taxon>
        <taxon>Viridiplantae</taxon>
        <taxon>Streptophyta</taxon>
        <taxon>Embryophyta</taxon>
        <taxon>Tracheophyta</taxon>
        <taxon>Spermatophyta</taxon>
        <taxon>Magnoliopsida</taxon>
        <taxon>Liliopsida</taxon>
        <taxon>Poales</taxon>
        <taxon>Poaceae</taxon>
        <taxon>PACMAD clade</taxon>
        <taxon>Panicoideae</taxon>
        <taxon>Panicodae</taxon>
        <taxon>Paniceae</taxon>
        <taxon>Dichantheliinae</taxon>
        <taxon>Dichanthelium</taxon>
    </lineage>
</organism>
<feature type="chain" id="PRO_5009189062" description="Wall-associated receptor kinase galacturonan-binding domain-containing protein" evidence="3">
    <location>
        <begin position="23"/>
        <end position="315"/>
    </location>
</feature>
<evidence type="ECO:0000256" key="3">
    <source>
        <dbReference type="SAM" id="SignalP"/>
    </source>
</evidence>
<dbReference type="Pfam" id="PF13947">
    <property type="entry name" value="GUB_WAK_bind"/>
    <property type="match status" value="1"/>
</dbReference>
<keyword evidence="2 3" id="KW-0732">Signal</keyword>
<gene>
    <name evidence="5" type="ORF">BAE44_0003988</name>
</gene>
<comment type="subcellular location">
    <subcellularLocation>
        <location evidence="1">Membrane</location>
        <topology evidence="1">Single-pass membrane protein</topology>
    </subcellularLocation>
</comment>
<feature type="signal peptide" evidence="3">
    <location>
        <begin position="1"/>
        <end position="22"/>
    </location>
</feature>
<dbReference type="AlphaFoldDB" id="A0A1E5WC30"/>
<evidence type="ECO:0000259" key="4">
    <source>
        <dbReference type="Pfam" id="PF13947"/>
    </source>
</evidence>
<dbReference type="Proteomes" id="UP000095767">
    <property type="component" value="Unassembled WGS sequence"/>
</dbReference>
<name>A0A1E5WC30_9POAL</name>
<dbReference type="GO" id="GO:0016020">
    <property type="term" value="C:membrane"/>
    <property type="evidence" value="ECO:0007669"/>
    <property type="project" value="UniProtKB-SubCell"/>
</dbReference>
<dbReference type="OrthoDB" id="659931at2759"/>
<feature type="domain" description="Wall-associated receptor kinase galacturonan-binding" evidence="4">
    <location>
        <begin position="33"/>
        <end position="73"/>
    </location>
</feature>
<evidence type="ECO:0000256" key="2">
    <source>
        <dbReference type="ARBA" id="ARBA00022729"/>
    </source>
</evidence>
<reference evidence="5 6" key="1">
    <citation type="submission" date="2016-09" db="EMBL/GenBank/DDBJ databases">
        <title>The draft genome of Dichanthelium oligosanthes: A C3 panicoid grass species.</title>
        <authorList>
            <person name="Studer A.J."/>
            <person name="Schnable J.C."/>
            <person name="Brutnell T.P."/>
        </authorList>
    </citation>
    <scope>NUCLEOTIDE SEQUENCE [LARGE SCALE GENOMIC DNA]</scope>
    <source>
        <strain evidence="6">cv. Kellogg 1175</strain>
        <tissue evidence="5">Leaf</tissue>
    </source>
</reference>
<dbReference type="EMBL" id="LWDX02013567">
    <property type="protein sequence ID" value="OEL34993.1"/>
    <property type="molecule type" value="Genomic_DNA"/>
</dbReference>
<accession>A0A1E5WC30</accession>
<comment type="caution">
    <text evidence="5">The sequence shown here is derived from an EMBL/GenBank/DDBJ whole genome shotgun (WGS) entry which is preliminary data.</text>
</comment>
<protein>
    <recommendedName>
        <fullName evidence="4">Wall-associated receptor kinase galacturonan-binding domain-containing protein</fullName>
    </recommendedName>
</protein>
<dbReference type="GO" id="GO:0030247">
    <property type="term" value="F:polysaccharide binding"/>
    <property type="evidence" value="ECO:0007669"/>
    <property type="project" value="InterPro"/>
</dbReference>
<sequence>MWWFKLACIALAVATAVLGVSAAPPSVVDLAHCPKSCGGVNISYPFGIGQGCFRPGFEVTCNHNARPPKLFLTNTTTKIVQTYPWGGVDMFIFFNIATRPGAFGSYNRSWKAPGKSLFIGQDFIVVIIGCGVEAFLFDTTSGPGNLLGSCVTMCDDMVALEIAEGGYCNGMACCYIVLYAPFEVHAFRLDIIQKEQAVPVALVNATTLKAFLLEYKDMYTFSILDLLSDKVNESTIGAATVHLWPVITDQPNCQTARMHEQYACAASNCQEYGENVGYWCTCSNENDHGNPYIVGRGGCSEGKYCSSILWQCCPQ</sequence>
<dbReference type="STRING" id="888268.A0A1E5WC30"/>
<proteinExistence type="predicted"/>
<evidence type="ECO:0000313" key="6">
    <source>
        <dbReference type="Proteomes" id="UP000095767"/>
    </source>
</evidence>
<dbReference type="PANTHER" id="PTHR33491">
    <property type="entry name" value="OSJNBA0016N04.9 PROTEIN"/>
    <property type="match status" value="1"/>
</dbReference>
<keyword evidence="6" id="KW-1185">Reference proteome</keyword>
<dbReference type="InterPro" id="IPR025287">
    <property type="entry name" value="WAK_GUB"/>
</dbReference>